<dbReference type="EMBL" id="QKRB01000036">
    <property type="protein sequence ID" value="PZD96714.1"/>
    <property type="molecule type" value="Genomic_DNA"/>
</dbReference>
<accession>A0A2W1LQC3</accession>
<feature type="transmembrane region" description="Helical" evidence="5">
    <location>
        <begin position="85"/>
        <end position="114"/>
    </location>
</feature>
<dbReference type="AlphaFoldDB" id="A0A2W1LQC3"/>
<organism evidence="7 8">
    <name type="scientific">Paenibacillus sambharensis</name>
    <dbReference type="NCBI Taxonomy" id="1803190"/>
    <lineage>
        <taxon>Bacteria</taxon>
        <taxon>Bacillati</taxon>
        <taxon>Bacillota</taxon>
        <taxon>Bacilli</taxon>
        <taxon>Bacillales</taxon>
        <taxon>Paenibacillaceae</taxon>
        <taxon>Paenibacillus</taxon>
    </lineage>
</organism>
<dbReference type="GO" id="GO:0140359">
    <property type="term" value="F:ABC-type transporter activity"/>
    <property type="evidence" value="ECO:0007669"/>
    <property type="project" value="InterPro"/>
</dbReference>
<name>A0A2W1LQC3_9BACL</name>
<reference evidence="7 8" key="1">
    <citation type="submission" date="2018-06" db="EMBL/GenBank/DDBJ databases">
        <title>Paenibacillus imtechensis sp. nov.</title>
        <authorList>
            <person name="Pinnaka A.K."/>
            <person name="Singh H."/>
            <person name="Kaur M."/>
        </authorList>
    </citation>
    <scope>NUCLEOTIDE SEQUENCE [LARGE SCALE GENOMIC DNA]</scope>
    <source>
        <strain evidence="7 8">SMB1</strain>
    </source>
</reference>
<dbReference type="InterPro" id="IPR013525">
    <property type="entry name" value="ABC2_TM"/>
</dbReference>
<dbReference type="InterPro" id="IPR051784">
    <property type="entry name" value="Nod_factor_ABC_transporter"/>
</dbReference>
<comment type="caution">
    <text evidence="7">The sequence shown here is derived from an EMBL/GenBank/DDBJ whole genome shotgun (WGS) entry which is preliminary data.</text>
</comment>
<keyword evidence="2 5" id="KW-0812">Transmembrane</keyword>
<evidence type="ECO:0000313" key="8">
    <source>
        <dbReference type="Proteomes" id="UP000249522"/>
    </source>
</evidence>
<feature type="transmembrane region" description="Helical" evidence="5">
    <location>
        <begin position="213"/>
        <end position="232"/>
    </location>
</feature>
<feature type="transmembrane region" description="Helical" evidence="5">
    <location>
        <begin position="20"/>
        <end position="39"/>
    </location>
</feature>
<keyword evidence="3 5" id="KW-1133">Transmembrane helix</keyword>
<feature type="transmembrane region" description="Helical" evidence="5">
    <location>
        <begin position="45"/>
        <end position="64"/>
    </location>
</feature>
<evidence type="ECO:0000259" key="6">
    <source>
        <dbReference type="Pfam" id="PF01061"/>
    </source>
</evidence>
<dbReference type="OrthoDB" id="2612995at2"/>
<feature type="transmembrane region" description="Helical" evidence="5">
    <location>
        <begin position="154"/>
        <end position="175"/>
    </location>
</feature>
<dbReference type="Pfam" id="PF01061">
    <property type="entry name" value="ABC2_membrane"/>
    <property type="match status" value="1"/>
</dbReference>
<keyword evidence="4 5" id="KW-0472">Membrane</keyword>
<gene>
    <name evidence="7" type="ORF">DNH61_05820</name>
</gene>
<evidence type="ECO:0000313" key="7">
    <source>
        <dbReference type="EMBL" id="PZD96714.1"/>
    </source>
</evidence>
<dbReference type="GO" id="GO:0016020">
    <property type="term" value="C:membrane"/>
    <property type="evidence" value="ECO:0007669"/>
    <property type="project" value="UniProtKB-SubCell"/>
</dbReference>
<evidence type="ECO:0000256" key="4">
    <source>
        <dbReference type="ARBA" id="ARBA00023136"/>
    </source>
</evidence>
<dbReference type="PANTHER" id="PTHR43229:SF6">
    <property type="entry name" value="ABC-TYPE MULTIDRUG TRANSPORT SYSTEM, PERMEASE COMPONENT"/>
    <property type="match status" value="1"/>
</dbReference>
<proteinExistence type="predicted"/>
<evidence type="ECO:0000256" key="3">
    <source>
        <dbReference type="ARBA" id="ARBA00022989"/>
    </source>
</evidence>
<comment type="subcellular location">
    <subcellularLocation>
        <location evidence="1">Membrane</location>
        <topology evidence="1">Multi-pass membrane protein</topology>
    </subcellularLocation>
</comment>
<evidence type="ECO:0000256" key="5">
    <source>
        <dbReference type="SAM" id="Phobius"/>
    </source>
</evidence>
<sequence length="254" mass="27383">MGVLIVNLIKSAFRDKYLRFWEWIFPPLLMTAFALFIRGELFATFILPGLAAFLLFQGLIYAIPYRLALLRENSLLRIAVEEGSIGMLSSAFVLSRVLISCIQAGLFIPIGIWILQPEIDIRAGWLIAAFAASLFGLGGFSLLVASLSKTVGSALGFAQLFYILLTAVSGIFFPLERSPEFLQLTSSLSPLTYTSEMLSYGLTGGGGKPPVEALLFLLLFGGAAAAVGLLILKRDLAAGRNWNRTVAGPASARG</sequence>
<evidence type="ECO:0000256" key="1">
    <source>
        <dbReference type="ARBA" id="ARBA00004141"/>
    </source>
</evidence>
<feature type="domain" description="ABC-2 type transporter transmembrane" evidence="6">
    <location>
        <begin position="5"/>
        <end position="201"/>
    </location>
</feature>
<evidence type="ECO:0000256" key="2">
    <source>
        <dbReference type="ARBA" id="ARBA00022692"/>
    </source>
</evidence>
<feature type="transmembrane region" description="Helical" evidence="5">
    <location>
        <begin position="126"/>
        <end position="147"/>
    </location>
</feature>
<protein>
    <recommendedName>
        <fullName evidence="6">ABC-2 type transporter transmembrane domain-containing protein</fullName>
    </recommendedName>
</protein>
<dbReference type="Proteomes" id="UP000249522">
    <property type="component" value="Unassembled WGS sequence"/>
</dbReference>
<dbReference type="RefSeq" id="WP_111145725.1">
    <property type="nucleotide sequence ID" value="NZ_QKRB01000036.1"/>
</dbReference>
<keyword evidence="8" id="KW-1185">Reference proteome</keyword>
<dbReference type="PANTHER" id="PTHR43229">
    <property type="entry name" value="NODULATION PROTEIN J"/>
    <property type="match status" value="1"/>
</dbReference>